<evidence type="ECO:0000313" key="2">
    <source>
        <dbReference type="EMBL" id="ORC88389.1"/>
    </source>
</evidence>
<accession>A0A1X0NW04</accession>
<dbReference type="Gene3D" id="3.90.950.10">
    <property type="match status" value="1"/>
</dbReference>
<sequence length="197" mass="21681">MVIGTSSAFREEMLRRYFSGAFENFVTIPPDVNEKEYRADDPVKMTEEIARAKMKAVLEKVKRLLPAEAAHGVVVTFDQVAVKDGEIREKPISKEENREFLASYSGSSVKTVSTYIVYSLDTTVMAVGHQETETFFSPFGNDVIDRIIERGASMNAAGGFVVEDPDLSQHVLRVSGTLDGVRGMDPALVGSLLVNVE</sequence>
<reference evidence="2 3" key="1">
    <citation type="submission" date="2017-03" db="EMBL/GenBank/DDBJ databases">
        <title>An alternative strategy for trypanosome survival in the mammalian bloodstream revealed through genome and transcriptome analysis of the ubiquitous bovine parasite Trypanosoma (Megatrypanum) theileri.</title>
        <authorList>
            <person name="Kelly S."/>
            <person name="Ivens A."/>
            <person name="Mott A."/>
            <person name="O'Neill E."/>
            <person name="Emms D."/>
            <person name="Macleod O."/>
            <person name="Voorheis P."/>
            <person name="Matthews J."/>
            <person name="Matthews K."/>
            <person name="Carrington M."/>
        </authorList>
    </citation>
    <scope>NUCLEOTIDE SEQUENCE [LARGE SCALE GENOMIC DNA]</scope>
    <source>
        <strain evidence="2">Edinburgh</strain>
    </source>
</reference>
<dbReference type="GO" id="GO:0047429">
    <property type="term" value="F:nucleoside triphosphate diphosphatase activity"/>
    <property type="evidence" value="ECO:0007669"/>
    <property type="project" value="InterPro"/>
</dbReference>
<comment type="caution">
    <text evidence="2">The sequence shown here is derived from an EMBL/GenBank/DDBJ whole genome shotgun (WGS) entry which is preliminary data.</text>
</comment>
<evidence type="ECO:0000313" key="3">
    <source>
        <dbReference type="Proteomes" id="UP000192257"/>
    </source>
</evidence>
<keyword evidence="1" id="KW-0378">Hydrolase</keyword>
<dbReference type="AlphaFoldDB" id="A0A1X0NW04"/>
<dbReference type="OrthoDB" id="10267058at2759"/>
<name>A0A1X0NW04_9TRYP</name>
<dbReference type="RefSeq" id="XP_028882455.1">
    <property type="nucleotide sequence ID" value="XM_029026340.1"/>
</dbReference>
<dbReference type="InterPro" id="IPR003697">
    <property type="entry name" value="Maf-like"/>
</dbReference>
<keyword evidence="3" id="KW-1185">Reference proteome</keyword>
<gene>
    <name evidence="2" type="ORF">TM35_000172610</name>
</gene>
<dbReference type="PANTHER" id="PTHR43213:SF4">
    <property type="entry name" value="7-METHYL-GTP PYROPHOSPHATASE"/>
    <property type="match status" value="1"/>
</dbReference>
<dbReference type="VEuPathDB" id="TriTrypDB:TM35_000172610"/>
<dbReference type="Pfam" id="PF02545">
    <property type="entry name" value="Maf"/>
    <property type="match status" value="1"/>
</dbReference>
<dbReference type="PANTHER" id="PTHR43213">
    <property type="entry name" value="BIFUNCTIONAL DTTP/UTP PYROPHOSPHATASE/METHYLTRANSFERASE PROTEIN-RELATED"/>
    <property type="match status" value="1"/>
</dbReference>
<evidence type="ECO:0000256" key="1">
    <source>
        <dbReference type="ARBA" id="ARBA00022801"/>
    </source>
</evidence>
<proteinExistence type="predicted"/>
<dbReference type="EMBL" id="NBCO01000017">
    <property type="protein sequence ID" value="ORC88389.1"/>
    <property type="molecule type" value="Genomic_DNA"/>
</dbReference>
<protein>
    <submittedName>
        <fullName evidence="2">MAF-like septum formation protein</fullName>
    </submittedName>
</protein>
<dbReference type="PIRSF" id="PIRSF006305">
    <property type="entry name" value="Maf"/>
    <property type="match status" value="1"/>
</dbReference>
<dbReference type="STRING" id="67003.A0A1X0NW04"/>
<dbReference type="InterPro" id="IPR029001">
    <property type="entry name" value="ITPase-like_fam"/>
</dbReference>
<dbReference type="GeneID" id="39986120"/>
<organism evidence="2 3">
    <name type="scientific">Trypanosoma theileri</name>
    <dbReference type="NCBI Taxonomy" id="67003"/>
    <lineage>
        <taxon>Eukaryota</taxon>
        <taxon>Discoba</taxon>
        <taxon>Euglenozoa</taxon>
        <taxon>Kinetoplastea</taxon>
        <taxon>Metakinetoplastina</taxon>
        <taxon>Trypanosomatida</taxon>
        <taxon>Trypanosomatidae</taxon>
        <taxon>Trypanosoma</taxon>
    </lineage>
</organism>
<dbReference type="Proteomes" id="UP000192257">
    <property type="component" value="Unassembled WGS sequence"/>
</dbReference>
<dbReference type="SUPFAM" id="SSF52972">
    <property type="entry name" value="ITPase-like"/>
    <property type="match status" value="1"/>
</dbReference>